<dbReference type="InterPro" id="IPR002938">
    <property type="entry name" value="FAD-bd"/>
</dbReference>
<evidence type="ECO:0000256" key="7">
    <source>
        <dbReference type="ARBA" id="ARBA00023033"/>
    </source>
</evidence>
<feature type="domain" description="FAD-binding" evidence="8">
    <location>
        <begin position="2"/>
        <end position="346"/>
    </location>
</feature>
<dbReference type="PANTHER" id="PTHR43876:SF8">
    <property type="entry name" value="2-OCTAPRENYL-6-METHOXYPHENOL HYDROXYLASE"/>
    <property type="match status" value="1"/>
</dbReference>
<dbReference type="InterPro" id="IPR018168">
    <property type="entry name" value="Ubi_Hdrlase_CS"/>
</dbReference>
<dbReference type="SUPFAM" id="SSF51905">
    <property type="entry name" value="FAD/NAD(P)-binding domain"/>
    <property type="match status" value="1"/>
</dbReference>
<dbReference type="Gene3D" id="3.50.50.60">
    <property type="entry name" value="FAD/NAD(P)-binding domain"/>
    <property type="match status" value="2"/>
</dbReference>
<evidence type="ECO:0000256" key="3">
    <source>
        <dbReference type="ARBA" id="ARBA00005349"/>
    </source>
</evidence>
<dbReference type="Pfam" id="PF01494">
    <property type="entry name" value="FAD_binding_3"/>
    <property type="match status" value="1"/>
</dbReference>
<evidence type="ECO:0000259" key="8">
    <source>
        <dbReference type="Pfam" id="PF01494"/>
    </source>
</evidence>
<dbReference type="Proteomes" id="UP001589758">
    <property type="component" value="Unassembled WGS sequence"/>
</dbReference>
<proteinExistence type="inferred from homology"/>
<dbReference type="RefSeq" id="WP_385875439.1">
    <property type="nucleotide sequence ID" value="NZ_JBHLXE010000013.1"/>
</dbReference>
<evidence type="ECO:0000256" key="1">
    <source>
        <dbReference type="ARBA" id="ARBA00001974"/>
    </source>
</evidence>
<comment type="pathway">
    <text evidence="2">Cofactor biosynthesis; ubiquinone biosynthesis.</text>
</comment>
<dbReference type="EMBL" id="JBHLXE010000013">
    <property type="protein sequence ID" value="MFC0178621.1"/>
    <property type="molecule type" value="Genomic_DNA"/>
</dbReference>
<keyword evidence="5" id="KW-0274">FAD</keyword>
<dbReference type="InterPro" id="IPR010971">
    <property type="entry name" value="UbiH/COQ6"/>
</dbReference>
<comment type="cofactor">
    <cofactor evidence="1">
        <name>FAD</name>
        <dbReference type="ChEBI" id="CHEBI:57692"/>
    </cofactor>
</comment>
<evidence type="ECO:0000313" key="9">
    <source>
        <dbReference type="EMBL" id="MFC0178621.1"/>
    </source>
</evidence>
<keyword evidence="4" id="KW-0285">Flavoprotein</keyword>
<evidence type="ECO:0000256" key="2">
    <source>
        <dbReference type="ARBA" id="ARBA00004749"/>
    </source>
</evidence>
<dbReference type="PRINTS" id="PR00420">
    <property type="entry name" value="RNGMNOXGNASE"/>
</dbReference>
<dbReference type="NCBIfam" id="TIGR01988">
    <property type="entry name" value="Ubi-OHases"/>
    <property type="match status" value="1"/>
</dbReference>
<dbReference type="InterPro" id="IPR011295">
    <property type="entry name" value="UbiH"/>
</dbReference>
<evidence type="ECO:0000313" key="10">
    <source>
        <dbReference type="Proteomes" id="UP001589758"/>
    </source>
</evidence>
<dbReference type="EC" id="1.14.13.-" evidence="9"/>
<gene>
    <name evidence="9" type="primary">ubiH</name>
    <name evidence="9" type="synonym">visB</name>
    <name evidence="9" type="ORF">ACFFIT_00640</name>
</gene>
<sequence length="401" mass="45324">MRVIIIGAGMNGATLALALTQAIGTQIDIQIVEPTLIDSAEHPGFDARSIAIAHGTAQKLRHLNLWQHFSSVATPINKVWVFEEAKHSKIEMKKEEYQIDALGYVVPLFDVGQSLYNEIKLKPNIKLWSGYEVNQIRRTPKEAYVTIKRMIQDTSIDKESHNELCADLLVIADGTYSQSVQNLKFQKQINDYKQSALIANIQSSRGHEGQAFEMLTDEGPIALLPLNDKTSSLVWCATHESIDAKMQLSDECFLAELQKRFGDDLGSLTHIGKRFRYELKRHVLEKPISHRVVAIGNAAQTLHPIAGQGFNLGMRDITHLCEVLKKTSENNGDIGAYSVLSSYLNKRERDRVNTLYFTHELVRWFSNDHLTKKIIRHLGLLVLSKSKCLKDKIAYQAMGWF</sequence>
<evidence type="ECO:0000256" key="4">
    <source>
        <dbReference type="ARBA" id="ARBA00022630"/>
    </source>
</evidence>
<dbReference type="InterPro" id="IPR051205">
    <property type="entry name" value="UbiH/COQ6_monooxygenase"/>
</dbReference>
<dbReference type="NCBIfam" id="TIGR01984">
    <property type="entry name" value="UbiH"/>
    <property type="match status" value="1"/>
</dbReference>
<comment type="caution">
    <text evidence="9">The sequence shown here is derived from an EMBL/GenBank/DDBJ whole genome shotgun (WGS) entry which is preliminary data.</text>
</comment>
<keyword evidence="7" id="KW-0503">Monooxygenase</keyword>
<organism evidence="9 10">
    <name type="scientific">Thorsellia kenyensis</name>
    <dbReference type="NCBI Taxonomy" id="1549888"/>
    <lineage>
        <taxon>Bacteria</taxon>
        <taxon>Pseudomonadati</taxon>
        <taxon>Pseudomonadota</taxon>
        <taxon>Gammaproteobacteria</taxon>
        <taxon>Enterobacterales</taxon>
        <taxon>Thorselliaceae</taxon>
        <taxon>Thorsellia</taxon>
    </lineage>
</organism>
<evidence type="ECO:0000256" key="5">
    <source>
        <dbReference type="ARBA" id="ARBA00022827"/>
    </source>
</evidence>
<evidence type="ECO:0000256" key="6">
    <source>
        <dbReference type="ARBA" id="ARBA00023002"/>
    </source>
</evidence>
<keyword evidence="10" id="KW-1185">Reference proteome</keyword>
<dbReference type="PANTHER" id="PTHR43876">
    <property type="entry name" value="UBIQUINONE BIOSYNTHESIS MONOOXYGENASE COQ6, MITOCHONDRIAL"/>
    <property type="match status" value="1"/>
</dbReference>
<dbReference type="GO" id="GO:0016491">
    <property type="term" value="F:oxidoreductase activity"/>
    <property type="evidence" value="ECO:0007669"/>
    <property type="project" value="UniProtKB-KW"/>
</dbReference>
<reference evidence="9 10" key="1">
    <citation type="submission" date="2024-09" db="EMBL/GenBank/DDBJ databases">
        <authorList>
            <person name="Sun Q."/>
            <person name="Mori K."/>
        </authorList>
    </citation>
    <scope>NUCLEOTIDE SEQUENCE [LARGE SCALE GENOMIC DNA]</scope>
    <source>
        <strain evidence="9 10">CCM 8545</strain>
    </source>
</reference>
<keyword evidence="6 9" id="KW-0560">Oxidoreductase</keyword>
<dbReference type="NCBIfam" id="NF004356">
    <property type="entry name" value="PRK05732.1"/>
    <property type="match status" value="1"/>
</dbReference>
<protein>
    <submittedName>
        <fullName evidence="9">2-octaprenyl-6-methoxyphenyl hydroxylase</fullName>
        <ecNumber evidence="9">1.14.13.-</ecNumber>
    </submittedName>
</protein>
<comment type="similarity">
    <text evidence="3">Belongs to the UbiH/COQ6 family.</text>
</comment>
<accession>A0ABV6C8N3</accession>
<dbReference type="InterPro" id="IPR036188">
    <property type="entry name" value="FAD/NAD-bd_sf"/>
</dbReference>
<dbReference type="PROSITE" id="PS01304">
    <property type="entry name" value="UBIH"/>
    <property type="match status" value="1"/>
</dbReference>
<name>A0ABV6C8N3_9GAMM</name>